<dbReference type="SUPFAM" id="SSF52402">
    <property type="entry name" value="Adenine nucleotide alpha hydrolases-like"/>
    <property type="match status" value="1"/>
</dbReference>
<feature type="non-terminal residue" evidence="9">
    <location>
        <position position="1"/>
    </location>
</feature>
<keyword evidence="4" id="KW-0813">Transport</keyword>
<evidence type="ECO:0000256" key="4">
    <source>
        <dbReference type="ARBA" id="ARBA00022448"/>
    </source>
</evidence>
<dbReference type="AlphaFoldDB" id="A0A4V5PBP5"/>
<dbReference type="Pfam" id="PF01012">
    <property type="entry name" value="ETF"/>
    <property type="match status" value="1"/>
</dbReference>
<dbReference type="InterPro" id="IPR033948">
    <property type="entry name" value="ETF_beta_N"/>
</dbReference>
<evidence type="ECO:0000256" key="6">
    <source>
        <dbReference type="ARBA" id="ARBA00045835"/>
    </source>
</evidence>
<dbReference type="GO" id="GO:0005759">
    <property type="term" value="C:mitochondrial matrix"/>
    <property type="evidence" value="ECO:0007669"/>
    <property type="project" value="UniProtKB-SubCell"/>
</dbReference>
<evidence type="ECO:0000259" key="8">
    <source>
        <dbReference type="SMART" id="SM00893"/>
    </source>
</evidence>
<comment type="function">
    <text evidence="6">Heterodimeric electron transfer flavoprotein that accepts electrons from several mitochondrial dehydrogenases, including acyl-CoA dehydrogenases, glutaryl-CoA and sarcosine dehydrogenase. It transfers the electrons to the main mitochondrial respiratory chain via ETF-ubiquinone oxidoreductase. Required for normal mitochondrial fatty acid oxidation and normal amino acid metabolism. ETFB binds an AMP molecule that probably has a purely structural role.</text>
</comment>
<dbReference type="PANTHER" id="PTHR21294:SF8">
    <property type="entry name" value="ELECTRON TRANSFER FLAVOPROTEIN SUBUNIT BETA"/>
    <property type="match status" value="1"/>
</dbReference>
<proteinExistence type="inferred from homology"/>
<keyword evidence="5" id="KW-0249">Electron transport</keyword>
<dbReference type="InterPro" id="IPR014730">
    <property type="entry name" value="ETF_a/b_N"/>
</dbReference>
<evidence type="ECO:0000256" key="1">
    <source>
        <dbReference type="ARBA" id="ARBA00004305"/>
    </source>
</evidence>
<dbReference type="InterPro" id="IPR012255">
    <property type="entry name" value="ETF_b"/>
</dbReference>
<evidence type="ECO:0000313" key="9">
    <source>
        <dbReference type="EMBL" id="TKC53840.1"/>
    </source>
</evidence>
<dbReference type="GO" id="GO:0009063">
    <property type="term" value="P:amino acid catabolic process"/>
    <property type="evidence" value="ECO:0007669"/>
    <property type="project" value="TreeGrafter"/>
</dbReference>
<comment type="similarity">
    <text evidence="2">Belongs to the ETF beta-subunit/FixA family.</text>
</comment>
<dbReference type="PIRSF" id="PIRSF000090">
    <property type="entry name" value="Beta-ETF"/>
    <property type="match status" value="1"/>
</dbReference>
<dbReference type="InterPro" id="IPR014729">
    <property type="entry name" value="Rossmann-like_a/b/a_fold"/>
</dbReference>
<evidence type="ECO:0000256" key="7">
    <source>
        <dbReference type="ARBA" id="ARBA00046893"/>
    </source>
</evidence>
<dbReference type="GO" id="GO:0009055">
    <property type="term" value="F:electron transfer activity"/>
    <property type="evidence" value="ECO:0007669"/>
    <property type="project" value="InterPro"/>
</dbReference>
<comment type="subunit">
    <text evidence="7">Heterodimer composed of ETFA and ETFB. Identified in a complex that contains ETFA, ETFB and ETFRF1. Interacts with ACADM.</text>
</comment>
<dbReference type="PANTHER" id="PTHR21294">
    <property type="entry name" value="ELECTRON TRANSFER FLAVOPROTEIN BETA-SUBUNIT"/>
    <property type="match status" value="1"/>
</dbReference>
<feature type="domain" description="Electron transfer flavoprotein alpha/beta-subunit N-terminal" evidence="8">
    <location>
        <begin position="68"/>
        <end position="233"/>
    </location>
</feature>
<dbReference type="InterPro" id="IPR000049">
    <property type="entry name" value="ET-Flavoprotein_bsu_CS"/>
</dbReference>
<evidence type="ECO:0000256" key="3">
    <source>
        <dbReference type="ARBA" id="ARBA00016797"/>
    </source>
</evidence>
<evidence type="ECO:0000256" key="2">
    <source>
        <dbReference type="ARBA" id="ARBA00007557"/>
    </source>
</evidence>
<organism evidence="9 10">
    <name type="scientific">Monodon monoceros</name>
    <name type="common">Narwhal</name>
    <name type="synonym">Ceratodon monodon</name>
    <dbReference type="NCBI Taxonomy" id="40151"/>
    <lineage>
        <taxon>Eukaryota</taxon>
        <taxon>Metazoa</taxon>
        <taxon>Chordata</taxon>
        <taxon>Craniata</taxon>
        <taxon>Vertebrata</taxon>
        <taxon>Euteleostomi</taxon>
        <taxon>Mammalia</taxon>
        <taxon>Eutheria</taxon>
        <taxon>Laurasiatheria</taxon>
        <taxon>Artiodactyla</taxon>
        <taxon>Whippomorpha</taxon>
        <taxon>Cetacea</taxon>
        <taxon>Odontoceti</taxon>
        <taxon>Monodontidae</taxon>
        <taxon>Monodon</taxon>
    </lineage>
</organism>
<accession>A0A4V5PBP5</accession>
<dbReference type="Gene3D" id="3.40.50.620">
    <property type="entry name" value="HUPs"/>
    <property type="match status" value="2"/>
</dbReference>
<sequence length="270" mass="29152">AGTAAVDWLVARSAGAEKDRGRGVRTVRPRVRTDPAGRRGGKMAELRALVAVKRVIDFAVKIRVKSDGTGVVTDGVKHSMNPFCEIAVEEAVRLKEKKLVKEVIAVSCGPTQCQETIRTALAMGADRGIHVEVPAAEVDRLGPLQVARVLAKLAEKEKVDLGTFASQVTMEGDKVKVEREIDGGLETLRLKLPAVVTADLRLNEPRYATLPNIMKAKKKKIEVIKAGDLGVDLTSKLSVISVEDPPQRTAGVKVETTEDLVAKLKEIGRI</sequence>
<reference evidence="10" key="1">
    <citation type="journal article" date="2019" name="IScience">
        <title>Narwhal Genome Reveals Long-Term Low Genetic Diversity despite Current Large Abundance Size.</title>
        <authorList>
            <person name="Westbury M.V."/>
            <person name="Petersen B."/>
            <person name="Garde E."/>
            <person name="Heide-Jorgensen M.P."/>
            <person name="Lorenzen E.D."/>
        </authorList>
    </citation>
    <scope>NUCLEOTIDE SEQUENCE [LARGE SCALE GENOMIC DNA]</scope>
</reference>
<dbReference type="SMART" id="SM00893">
    <property type="entry name" value="ETF"/>
    <property type="match status" value="1"/>
</dbReference>
<evidence type="ECO:0000313" key="10">
    <source>
        <dbReference type="Proteomes" id="UP000308365"/>
    </source>
</evidence>
<comment type="caution">
    <text evidence="9">The sequence shown here is derived from an EMBL/GenBank/DDBJ whole genome shotgun (WGS) entry which is preliminary data.</text>
</comment>
<gene>
    <name evidence="9" type="ORF">EI555_018590</name>
</gene>
<dbReference type="EMBL" id="RWIC01000002">
    <property type="protein sequence ID" value="TKC53840.1"/>
    <property type="molecule type" value="Genomic_DNA"/>
</dbReference>
<comment type="subcellular location">
    <subcellularLocation>
        <location evidence="1">Mitochondrion matrix</location>
    </subcellularLocation>
</comment>
<dbReference type="CDD" id="cd01714">
    <property type="entry name" value="ETF_beta"/>
    <property type="match status" value="1"/>
</dbReference>
<dbReference type="GO" id="GO:0033539">
    <property type="term" value="P:fatty acid beta-oxidation using acyl-CoA dehydrogenase"/>
    <property type="evidence" value="ECO:0007669"/>
    <property type="project" value="TreeGrafter"/>
</dbReference>
<protein>
    <recommendedName>
        <fullName evidence="3">Electron transfer flavoprotein subunit beta</fullName>
    </recommendedName>
</protein>
<dbReference type="Proteomes" id="UP000308365">
    <property type="component" value="Unassembled WGS sequence"/>
</dbReference>
<dbReference type="PROSITE" id="PS01065">
    <property type="entry name" value="ETF_BETA"/>
    <property type="match status" value="1"/>
</dbReference>
<name>A0A4V5PBP5_MONMO</name>
<evidence type="ECO:0000256" key="5">
    <source>
        <dbReference type="ARBA" id="ARBA00022982"/>
    </source>
</evidence>